<organism evidence="2 3">
    <name type="scientific">Anaerobranca gottschalkii DSM 13577</name>
    <dbReference type="NCBI Taxonomy" id="1120990"/>
    <lineage>
        <taxon>Bacteria</taxon>
        <taxon>Bacillati</taxon>
        <taxon>Bacillota</taxon>
        <taxon>Clostridia</taxon>
        <taxon>Eubacteriales</taxon>
        <taxon>Proteinivoracaceae</taxon>
        <taxon>Anaerobranca</taxon>
    </lineage>
</organism>
<evidence type="ECO:0000313" key="2">
    <source>
        <dbReference type="EMBL" id="SET17070.1"/>
    </source>
</evidence>
<dbReference type="STRING" id="1120990.SAMN03080614_10675"/>
<feature type="transmembrane region" description="Helical" evidence="1">
    <location>
        <begin position="167"/>
        <end position="187"/>
    </location>
</feature>
<feature type="transmembrane region" description="Helical" evidence="1">
    <location>
        <begin position="138"/>
        <end position="160"/>
    </location>
</feature>
<keyword evidence="3" id="KW-1185">Reference proteome</keyword>
<feature type="transmembrane region" description="Helical" evidence="1">
    <location>
        <begin position="21"/>
        <end position="41"/>
    </location>
</feature>
<evidence type="ECO:0000313" key="3">
    <source>
        <dbReference type="Proteomes" id="UP000243819"/>
    </source>
</evidence>
<name>A0A1I0CC34_9FIRM</name>
<dbReference type="AlphaFoldDB" id="A0A1I0CC34"/>
<dbReference type="Proteomes" id="UP000243819">
    <property type="component" value="Unassembled WGS sequence"/>
</dbReference>
<proteinExistence type="predicted"/>
<sequence>MKLVFKAEFRKLKRKLVNEPLSLLPMLFFLYTFFWIITLSARFIGGETDMSPLITHNMMGYIVWFFTISAVGAIPQTLQEERAVGTYEHLNLSVVNVKYIFLARSIVNSIHNIFILVIFVLIISLVHSFKLLNFSSSLLVLLLSIPGLYGFAFILTALLLKTREIGSWLGLLNFLIIIPAIIQSHILPPVLRTALTYWPVYQAANVLRLINLNGLMLSELQTELIILLTSSLVFFVLGIVFFDLANKSAKKRGVLGIY</sequence>
<dbReference type="PANTHER" id="PTHR43229">
    <property type="entry name" value="NODULATION PROTEIN J"/>
    <property type="match status" value="1"/>
</dbReference>
<keyword evidence="1" id="KW-0472">Membrane</keyword>
<dbReference type="RefSeq" id="WP_091351447.1">
    <property type="nucleotide sequence ID" value="NZ_FOIF01000067.1"/>
</dbReference>
<dbReference type="OrthoDB" id="10012046at2"/>
<feature type="transmembrane region" description="Helical" evidence="1">
    <location>
        <begin position="224"/>
        <end position="245"/>
    </location>
</feature>
<dbReference type="InterPro" id="IPR051784">
    <property type="entry name" value="Nod_factor_ABC_transporter"/>
</dbReference>
<dbReference type="EMBL" id="FOIF01000067">
    <property type="protein sequence ID" value="SET17070.1"/>
    <property type="molecule type" value="Genomic_DNA"/>
</dbReference>
<reference evidence="3" key="1">
    <citation type="submission" date="2016-10" db="EMBL/GenBank/DDBJ databases">
        <authorList>
            <person name="Varghese N."/>
            <person name="Submissions S."/>
        </authorList>
    </citation>
    <scope>NUCLEOTIDE SEQUENCE [LARGE SCALE GENOMIC DNA]</scope>
    <source>
        <strain evidence="3">DSM 13577</strain>
    </source>
</reference>
<feature type="transmembrane region" description="Helical" evidence="1">
    <location>
        <begin position="61"/>
        <end position="78"/>
    </location>
</feature>
<keyword evidence="1" id="KW-0812">Transmembrane</keyword>
<accession>A0A1I0CC34</accession>
<feature type="transmembrane region" description="Helical" evidence="1">
    <location>
        <begin position="99"/>
        <end position="126"/>
    </location>
</feature>
<keyword evidence="1" id="KW-1133">Transmembrane helix</keyword>
<evidence type="ECO:0000256" key="1">
    <source>
        <dbReference type="SAM" id="Phobius"/>
    </source>
</evidence>
<protein>
    <submittedName>
        <fullName evidence="2">ABC-2 type transport system permease protein</fullName>
    </submittedName>
</protein>
<dbReference type="PANTHER" id="PTHR43229:SF6">
    <property type="entry name" value="ABC-TYPE MULTIDRUG TRANSPORT SYSTEM, PERMEASE COMPONENT"/>
    <property type="match status" value="1"/>
</dbReference>
<gene>
    <name evidence="2" type="ORF">SAMN03080614_10675</name>
</gene>